<reference evidence="2 3" key="1">
    <citation type="submission" date="2019-02" db="EMBL/GenBank/DDBJ databases">
        <title>Deep-cultivation of Planctomycetes and their phenomic and genomic characterization uncovers novel biology.</title>
        <authorList>
            <person name="Wiegand S."/>
            <person name="Jogler M."/>
            <person name="Boedeker C."/>
            <person name="Pinto D."/>
            <person name="Vollmers J."/>
            <person name="Rivas-Marin E."/>
            <person name="Kohn T."/>
            <person name="Peeters S.H."/>
            <person name="Heuer A."/>
            <person name="Rast P."/>
            <person name="Oberbeckmann S."/>
            <person name="Bunk B."/>
            <person name="Jeske O."/>
            <person name="Meyerdierks A."/>
            <person name="Storesund J.E."/>
            <person name="Kallscheuer N."/>
            <person name="Luecker S."/>
            <person name="Lage O.M."/>
            <person name="Pohl T."/>
            <person name="Merkel B.J."/>
            <person name="Hornburger P."/>
            <person name="Mueller R.-W."/>
            <person name="Bruemmer F."/>
            <person name="Labrenz M."/>
            <person name="Spormann A.M."/>
            <person name="Op den Camp H."/>
            <person name="Overmann J."/>
            <person name="Amann R."/>
            <person name="Jetten M.S.M."/>
            <person name="Mascher T."/>
            <person name="Medema M.H."/>
            <person name="Devos D.P."/>
            <person name="Kaster A.-K."/>
            <person name="Ovreas L."/>
            <person name="Rohde M."/>
            <person name="Galperin M.Y."/>
            <person name="Jogler C."/>
        </authorList>
    </citation>
    <scope>NUCLEOTIDE SEQUENCE [LARGE SCALE GENOMIC DNA]</scope>
    <source>
        <strain evidence="2 3">Pan153</strain>
    </source>
</reference>
<protein>
    <submittedName>
        <fullName evidence="2">Suppressor of fused protein (SUFU)</fullName>
    </submittedName>
</protein>
<gene>
    <name evidence="2" type="ORF">Pan153_35020</name>
</gene>
<dbReference type="Pfam" id="PF05076">
    <property type="entry name" value="SUFU"/>
    <property type="match status" value="1"/>
</dbReference>
<name>A0A518FR69_9PLAN</name>
<dbReference type="OrthoDB" id="4827574at2"/>
<dbReference type="RefSeq" id="WP_145456981.1">
    <property type="nucleotide sequence ID" value="NZ_CP036317.1"/>
</dbReference>
<evidence type="ECO:0000259" key="1">
    <source>
        <dbReference type="Pfam" id="PF05076"/>
    </source>
</evidence>
<dbReference type="Proteomes" id="UP000320839">
    <property type="component" value="Chromosome"/>
</dbReference>
<dbReference type="AlphaFoldDB" id="A0A518FR69"/>
<sequence>MTDKAITERECVYKNIFGEPEIANHELMPFDPHVDIYIYSPETSQRPFYTIATLGLSNERMPNSQNNELKRIELILYAKEPKKIYIDLLRYLSHIPHDQQTFFTPGGTMTNGVPPQPVFDESELNCFVFLFPIISPDDSLDSKLVINGDPVSFLWPVAISKQECDLVRENRVEDLLELFEKNQHPYLIEEKRKSYL</sequence>
<accession>A0A518FR69</accession>
<evidence type="ECO:0000313" key="3">
    <source>
        <dbReference type="Proteomes" id="UP000320839"/>
    </source>
</evidence>
<organism evidence="2 3">
    <name type="scientific">Gimesia panareensis</name>
    <dbReference type="NCBI Taxonomy" id="2527978"/>
    <lineage>
        <taxon>Bacteria</taxon>
        <taxon>Pseudomonadati</taxon>
        <taxon>Planctomycetota</taxon>
        <taxon>Planctomycetia</taxon>
        <taxon>Planctomycetales</taxon>
        <taxon>Planctomycetaceae</taxon>
        <taxon>Gimesia</taxon>
    </lineage>
</organism>
<proteinExistence type="predicted"/>
<feature type="domain" description="Suppressor of fused-like" evidence="1">
    <location>
        <begin position="32"/>
        <end position="192"/>
    </location>
</feature>
<dbReference type="InterPro" id="IPR020941">
    <property type="entry name" value="SUFU-like_domain"/>
</dbReference>
<evidence type="ECO:0000313" key="2">
    <source>
        <dbReference type="EMBL" id="QDV18841.1"/>
    </source>
</evidence>
<dbReference type="EMBL" id="CP036317">
    <property type="protein sequence ID" value="QDV18841.1"/>
    <property type="molecule type" value="Genomic_DNA"/>
</dbReference>